<reference evidence="1" key="1">
    <citation type="submission" date="2022-06" db="EMBL/GenBank/DDBJ databases">
        <title>WGS of actinobacteria.</title>
        <authorList>
            <person name="Thawai C."/>
        </authorList>
    </citation>
    <scope>NUCLEOTIDE SEQUENCE</scope>
    <source>
        <strain evidence="1">DSM 42010</strain>
    </source>
</reference>
<dbReference type="EMBL" id="JANIIC010000064">
    <property type="protein sequence ID" value="MCQ8834851.1"/>
    <property type="molecule type" value="Genomic_DNA"/>
</dbReference>
<keyword evidence="2" id="KW-1185">Reference proteome</keyword>
<proteinExistence type="predicted"/>
<organism evidence="1 2">
    <name type="scientific">Streptomyces malaysiensis subsp. samsunensis</name>
    <dbReference type="NCBI Taxonomy" id="459658"/>
    <lineage>
        <taxon>Bacteria</taxon>
        <taxon>Bacillati</taxon>
        <taxon>Actinomycetota</taxon>
        <taxon>Actinomycetes</taxon>
        <taxon>Kitasatosporales</taxon>
        <taxon>Streptomycetaceae</taxon>
        <taxon>Streptomyces</taxon>
        <taxon>Streptomyces violaceusniger group</taxon>
    </lineage>
</organism>
<sequence>MTLRDKVSAERNRPIRLVPLAMHGSGLSGLWLETDDADLVVYEATTGAQHRNHIIAHEFSHMLCGHTSTEAVTDQAATLLFPDLDPGLVRRMLGRGGYADRDEQEAEVVATIMMERLGRSDPGAADELPAAEADVLARIQKSLRRT</sequence>
<accession>A0A9X2RXT3</accession>
<comment type="caution">
    <text evidence="1">The sequence shown here is derived from an EMBL/GenBank/DDBJ whole genome shotgun (WGS) entry which is preliminary data.</text>
</comment>
<protein>
    <submittedName>
        <fullName evidence="1">Toxin</fullName>
    </submittedName>
</protein>
<dbReference type="RefSeq" id="WP_257635091.1">
    <property type="nucleotide sequence ID" value="NZ_JANIIC010000064.1"/>
</dbReference>
<evidence type="ECO:0000313" key="2">
    <source>
        <dbReference type="Proteomes" id="UP001142400"/>
    </source>
</evidence>
<gene>
    <name evidence="1" type="ORF">NQU54_38775</name>
</gene>
<name>A0A9X2RXT3_STRMQ</name>
<dbReference type="AlphaFoldDB" id="A0A9X2RXT3"/>
<dbReference type="Proteomes" id="UP001142400">
    <property type="component" value="Unassembled WGS sequence"/>
</dbReference>
<evidence type="ECO:0000313" key="1">
    <source>
        <dbReference type="EMBL" id="MCQ8834851.1"/>
    </source>
</evidence>